<proteinExistence type="inferred from homology"/>
<feature type="binding site" evidence="15">
    <location>
        <position position="403"/>
    </location>
    <ligand>
        <name>Zn(2+)</name>
        <dbReference type="ChEBI" id="CHEBI:29105"/>
    </ligand>
</feature>
<feature type="binding site" evidence="15">
    <location>
        <begin position="80"/>
        <end position="81"/>
    </location>
    <ligand>
        <name>NAD(+)</name>
        <dbReference type="ChEBI" id="CHEBI:57540"/>
    </ligand>
</feature>
<evidence type="ECO:0000256" key="11">
    <source>
        <dbReference type="ARBA" id="ARBA00023204"/>
    </source>
</evidence>
<feature type="binding site" evidence="15">
    <location>
        <position position="169"/>
    </location>
    <ligand>
        <name>NAD(+)</name>
        <dbReference type="ChEBI" id="CHEBI:57540"/>
    </ligand>
</feature>
<feature type="binding site" evidence="15">
    <location>
        <position position="110"/>
    </location>
    <ligand>
        <name>NAD(+)</name>
        <dbReference type="ChEBI" id="CHEBI:57540"/>
    </ligand>
</feature>
<evidence type="ECO:0000313" key="17">
    <source>
        <dbReference type="EMBL" id="OUO00397.1"/>
    </source>
</evidence>
<keyword evidence="7 15" id="KW-0227">DNA damage</keyword>
<dbReference type="HAMAP" id="MF_01588">
    <property type="entry name" value="DNA_ligase_A"/>
    <property type="match status" value="1"/>
</dbReference>
<gene>
    <name evidence="15" type="primary">ligA</name>
    <name evidence="17" type="ORF">B5F97_11670</name>
</gene>
<dbReference type="FunFam" id="1.10.150.20:FF:000006">
    <property type="entry name" value="DNA ligase"/>
    <property type="match status" value="1"/>
</dbReference>
<feature type="binding site" evidence="15">
    <location>
        <position position="133"/>
    </location>
    <ligand>
        <name>NAD(+)</name>
        <dbReference type="ChEBI" id="CHEBI:57540"/>
    </ligand>
</feature>
<dbReference type="Gene3D" id="2.40.50.140">
    <property type="entry name" value="Nucleic acid-binding proteins"/>
    <property type="match status" value="1"/>
</dbReference>
<keyword evidence="9 15" id="KW-0460">Magnesium</keyword>
<dbReference type="CDD" id="cd00114">
    <property type="entry name" value="LIGANc"/>
    <property type="match status" value="1"/>
</dbReference>
<dbReference type="Gene3D" id="1.10.150.20">
    <property type="entry name" value="5' to 3' exonuclease, C-terminal subdomain"/>
    <property type="match status" value="2"/>
</dbReference>
<evidence type="ECO:0000256" key="13">
    <source>
        <dbReference type="ARBA" id="ARBA00034005"/>
    </source>
</evidence>
<dbReference type="GO" id="GO:0006260">
    <property type="term" value="P:DNA replication"/>
    <property type="evidence" value="ECO:0007669"/>
    <property type="project" value="UniProtKB-KW"/>
</dbReference>
<dbReference type="InterPro" id="IPR013839">
    <property type="entry name" value="DNAligase_adenylation"/>
</dbReference>
<dbReference type="GO" id="GO:0003911">
    <property type="term" value="F:DNA ligase (NAD+) activity"/>
    <property type="evidence" value="ECO:0007669"/>
    <property type="project" value="UniProtKB-UniRule"/>
</dbReference>
<dbReference type="Pfam" id="PF01653">
    <property type="entry name" value="DNA_ligase_aden"/>
    <property type="match status" value="1"/>
</dbReference>
<feature type="binding site" evidence="15">
    <location>
        <position position="284"/>
    </location>
    <ligand>
        <name>NAD(+)</name>
        <dbReference type="ChEBI" id="CHEBI:57540"/>
    </ligand>
</feature>
<evidence type="ECO:0000256" key="12">
    <source>
        <dbReference type="ARBA" id="ARBA00023211"/>
    </source>
</evidence>
<dbReference type="Pfam" id="PF22745">
    <property type="entry name" value="Nlig-Ia"/>
    <property type="match status" value="1"/>
</dbReference>
<keyword evidence="5 15" id="KW-0235">DNA replication</keyword>
<dbReference type="Pfam" id="PF03119">
    <property type="entry name" value="DNA_ligase_ZBD"/>
    <property type="match status" value="1"/>
</dbReference>
<dbReference type="FunFam" id="3.30.470.30:FF:000001">
    <property type="entry name" value="DNA ligase"/>
    <property type="match status" value="1"/>
</dbReference>
<comment type="cofactor">
    <cofactor evidence="15">
        <name>Mg(2+)</name>
        <dbReference type="ChEBI" id="CHEBI:18420"/>
    </cofactor>
    <cofactor evidence="15">
        <name>Mn(2+)</name>
        <dbReference type="ChEBI" id="CHEBI:29035"/>
    </cofactor>
</comment>
<dbReference type="InterPro" id="IPR004150">
    <property type="entry name" value="NAD_DNA_ligase_OB"/>
</dbReference>
<dbReference type="Gene3D" id="3.40.50.10190">
    <property type="entry name" value="BRCT domain"/>
    <property type="match status" value="1"/>
</dbReference>
<dbReference type="InterPro" id="IPR010994">
    <property type="entry name" value="RuvA_2-like"/>
</dbReference>
<evidence type="ECO:0000256" key="1">
    <source>
        <dbReference type="ARBA" id="ARBA00004067"/>
    </source>
</evidence>
<evidence type="ECO:0000256" key="3">
    <source>
        <dbReference type="ARBA" id="ARBA00013308"/>
    </source>
</evidence>
<dbReference type="SMART" id="SM00292">
    <property type="entry name" value="BRCT"/>
    <property type="match status" value="1"/>
</dbReference>
<dbReference type="InterPro" id="IPR004149">
    <property type="entry name" value="Znf_DNAligase_C4"/>
</dbReference>
<evidence type="ECO:0000256" key="8">
    <source>
        <dbReference type="ARBA" id="ARBA00022833"/>
    </source>
</evidence>
<dbReference type="InterPro" id="IPR036420">
    <property type="entry name" value="BRCT_dom_sf"/>
</dbReference>
<evidence type="ECO:0000256" key="9">
    <source>
        <dbReference type="ARBA" id="ARBA00022842"/>
    </source>
</evidence>
<dbReference type="Proteomes" id="UP000195386">
    <property type="component" value="Unassembled WGS sequence"/>
</dbReference>
<accession>A0A1Y3YRQ4</accession>
<feature type="binding site" evidence="15">
    <location>
        <position position="406"/>
    </location>
    <ligand>
        <name>Zn(2+)</name>
        <dbReference type="ChEBI" id="CHEBI:29105"/>
    </ligand>
</feature>
<keyword evidence="4 15" id="KW-0436">Ligase</keyword>
<dbReference type="Gene3D" id="6.20.10.30">
    <property type="match status" value="1"/>
</dbReference>
<reference evidence="18" key="1">
    <citation type="submission" date="2017-04" db="EMBL/GenBank/DDBJ databases">
        <title>Function of individual gut microbiota members based on whole genome sequencing of pure cultures obtained from chicken caecum.</title>
        <authorList>
            <person name="Medvecky M."/>
            <person name="Cejkova D."/>
            <person name="Polansky O."/>
            <person name="Karasova D."/>
            <person name="Kubasova T."/>
            <person name="Cizek A."/>
            <person name="Rychlik I."/>
        </authorList>
    </citation>
    <scope>NUCLEOTIDE SEQUENCE [LARGE SCALE GENOMIC DNA]</scope>
    <source>
        <strain evidence="18">An43</strain>
    </source>
</reference>
<dbReference type="Gene3D" id="3.30.470.30">
    <property type="entry name" value="DNA ligase/mRNA capping enzyme"/>
    <property type="match status" value="1"/>
</dbReference>
<evidence type="ECO:0000313" key="18">
    <source>
        <dbReference type="Proteomes" id="UP000195386"/>
    </source>
</evidence>
<dbReference type="Gene3D" id="1.10.287.610">
    <property type="entry name" value="Helix hairpin bin"/>
    <property type="match status" value="1"/>
</dbReference>
<dbReference type="GO" id="GO:0046872">
    <property type="term" value="F:metal ion binding"/>
    <property type="evidence" value="ECO:0007669"/>
    <property type="project" value="UniProtKB-KW"/>
</dbReference>
<evidence type="ECO:0000259" key="16">
    <source>
        <dbReference type="PROSITE" id="PS50172"/>
    </source>
</evidence>
<dbReference type="AlphaFoldDB" id="A0A1Y3YRQ4"/>
<feature type="domain" description="BRCT" evidence="16">
    <location>
        <begin position="587"/>
        <end position="665"/>
    </location>
</feature>
<feature type="binding site" evidence="15">
    <location>
        <position position="421"/>
    </location>
    <ligand>
        <name>Zn(2+)</name>
        <dbReference type="ChEBI" id="CHEBI:29105"/>
    </ligand>
</feature>
<keyword evidence="10 15" id="KW-0520">NAD</keyword>
<dbReference type="SUPFAM" id="SSF52113">
    <property type="entry name" value="BRCT domain"/>
    <property type="match status" value="1"/>
</dbReference>
<dbReference type="FunFam" id="1.10.287.610:FF:000002">
    <property type="entry name" value="DNA ligase"/>
    <property type="match status" value="1"/>
</dbReference>
<dbReference type="PIRSF" id="PIRSF001604">
    <property type="entry name" value="LigA"/>
    <property type="match status" value="1"/>
</dbReference>
<comment type="caution">
    <text evidence="17">The sequence shown here is derived from an EMBL/GenBank/DDBJ whole genome shotgun (WGS) entry which is preliminary data.</text>
</comment>
<dbReference type="GO" id="GO:0003677">
    <property type="term" value="F:DNA binding"/>
    <property type="evidence" value="ECO:0007669"/>
    <property type="project" value="InterPro"/>
</dbReference>
<protein>
    <recommendedName>
        <fullName evidence="3 15">DNA ligase</fullName>
        <ecNumber evidence="2 15">6.5.1.2</ecNumber>
    </recommendedName>
    <alternativeName>
        <fullName evidence="15">Polydeoxyribonucleotide synthase [NAD(+)]</fullName>
    </alternativeName>
</protein>
<evidence type="ECO:0000256" key="4">
    <source>
        <dbReference type="ARBA" id="ARBA00022598"/>
    </source>
</evidence>
<dbReference type="FunFam" id="6.20.10.30:FF:000005">
    <property type="entry name" value="DNA ligase"/>
    <property type="match status" value="1"/>
</dbReference>
<dbReference type="Pfam" id="PF00533">
    <property type="entry name" value="BRCT"/>
    <property type="match status" value="1"/>
</dbReference>
<dbReference type="FunFam" id="1.10.150.20:FF:000007">
    <property type="entry name" value="DNA ligase"/>
    <property type="match status" value="1"/>
</dbReference>
<comment type="function">
    <text evidence="1 15">DNA ligase that catalyzes the formation of phosphodiester linkages between 5'-phosphoryl and 3'-hydroxyl groups in double-stranded DNA using NAD as a coenzyme and as the energy source for the reaction. It is essential for DNA replication and repair of damaged DNA.</text>
</comment>
<dbReference type="EMBL" id="NFII01000011">
    <property type="protein sequence ID" value="OUO00397.1"/>
    <property type="molecule type" value="Genomic_DNA"/>
</dbReference>
<keyword evidence="6 15" id="KW-0479">Metal-binding</keyword>
<comment type="catalytic activity">
    <reaction evidence="13 15">
        <text>NAD(+) + (deoxyribonucleotide)n-3'-hydroxyl + 5'-phospho-(deoxyribonucleotide)m = (deoxyribonucleotide)n+m + AMP + beta-nicotinamide D-nucleotide.</text>
        <dbReference type="EC" id="6.5.1.2"/>
    </reaction>
</comment>
<evidence type="ECO:0000256" key="7">
    <source>
        <dbReference type="ARBA" id="ARBA00022763"/>
    </source>
</evidence>
<dbReference type="GO" id="GO:0005829">
    <property type="term" value="C:cytosol"/>
    <property type="evidence" value="ECO:0007669"/>
    <property type="project" value="TreeGrafter"/>
</dbReference>
<feature type="binding site" evidence="15">
    <location>
        <position position="427"/>
    </location>
    <ligand>
        <name>Zn(2+)</name>
        <dbReference type="ChEBI" id="CHEBI:29105"/>
    </ligand>
</feature>
<dbReference type="Pfam" id="PF03120">
    <property type="entry name" value="OB_DNA_ligase"/>
    <property type="match status" value="1"/>
</dbReference>
<dbReference type="PANTHER" id="PTHR23389">
    <property type="entry name" value="CHROMOSOME TRANSMISSION FIDELITY FACTOR 18"/>
    <property type="match status" value="1"/>
</dbReference>
<comment type="similarity">
    <text evidence="14 15">Belongs to the NAD-dependent DNA ligase family. LigA subfamily.</text>
</comment>
<dbReference type="PROSITE" id="PS50172">
    <property type="entry name" value="BRCT"/>
    <property type="match status" value="1"/>
</dbReference>
<dbReference type="InterPro" id="IPR041663">
    <property type="entry name" value="DisA/LigA_HHH"/>
</dbReference>
<dbReference type="RefSeq" id="WP_087426373.1">
    <property type="nucleotide sequence ID" value="NZ_CAMMFP010000015.1"/>
</dbReference>
<feature type="binding site" evidence="15">
    <location>
        <position position="308"/>
    </location>
    <ligand>
        <name>NAD(+)</name>
        <dbReference type="ChEBI" id="CHEBI:57540"/>
    </ligand>
</feature>
<dbReference type="NCBIfam" id="TIGR00575">
    <property type="entry name" value="dnlj"/>
    <property type="match status" value="1"/>
</dbReference>
<name>A0A1Y3YRQ4_9BACE</name>
<keyword evidence="8 15" id="KW-0862">Zinc</keyword>
<dbReference type="InterPro" id="IPR001357">
    <property type="entry name" value="BRCT_dom"/>
</dbReference>
<evidence type="ECO:0000256" key="6">
    <source>
        <dbReference type="ARBA" id="ARBA00022723"/>
    </source>
</evidence>
<dbReference type="InterPro" id="IPR012340">
    <property type="entry name" value="NA-bd_OB-fold"/>
</dbReference>
<dbReference type="SMART" id="SM00532">
    <property type="entry name" value="LIGANc"/>
    <property type="match status" value="1"/>
</dbReference>
<dbReference type="PANTHER" id="PTHR23389:SF9">
    <property type="entry name" value="DNA LIGASE"/>
    <property type="match status" value="1"/>
</dbReference>
<evidence type="ECO:0000256" key="15">
    <source>
        <dbReference type="HAMAP-Rule" id="MF_01588"/>
    </source>
</evidence>
<feature type="active site" description="N6-AMP-lysine intermediate" evidence="15">
    <location>
        <position position="112"/>
    </location>
</feature>
<keyword evidence="12 15" id="KW-0464">Manganese</keyword>
<keyword evidence="11 15" id="KW-0234">DNA repair</keyword>
<dbReference type="Pfam" id="PF12826">
    <property type="entry name" value="HHH_2"/>
    <property type="match status" value="1"/>
</dbReference>
<dbReference type="CDD" id="cd17748">
    <property type="entry name" value="BRCT_DNA_ligase_like"/>
    <property type="match status" value="1"/>
</dbReference>
<sequence>MTIKEKIDQLRADLHRHNYNYYVLNTPEISDKEFDDRMRELQELEKEHPEYQDENSPTMRVGSDLNKNFTQVAHKYPMLSLGNTYSENEVTDFYDRVKKALNEDFEICCELKYDGTSISLTYENGKLVRAVTRGDGEKGDDVTDNVKTIRTIPLILHGNYPALFEIRGEILMPWEVFEELNREKEAREEPLFANPRNAASGTLKLQNSAIVASRKLDAYLYYLLGEELPCDGHYENLQAAAGWGFKISEHTKKAHSLEEVFEYIRYWDTERKNLPVATDGIVLKVNSMRQQKNLGFTAKSPRWAIAYKFQAERALTRLNKVTYQVGRTGAVTPVANLDPVQLSGTIVKRASLHNADIIEGLDLHIGDMVYVEKGGEIIPKITGVDKDARGMLIGEKVKFITHCPECGSKLIRYEGEAAHYCPNETSCPPQIKGKIEHFISRKAMNIDGLGPETVDMFYRLGLIKNTADLYQLTTDDIKNLDRMGEKSAENIIKGIEASKEVPFERVLFALGIRFVGETVAKKIAKSFNDIDELENANFEKLINIDEIGEKIAQSILAYFANPLNRELVERLKSTGLQLYRREEDLSGYTDKLAGQSIVISGVFAHHSRDEYKELIEKNGGKNVGSISAKTSFILAGENMGPAKLEKAHKLGIRIMSEDEFLALIS</sequence>
<evidence type="ECO:0000256" key="14">
    <source>
        <dbReference type="ARBA" id="ARBA00060881"/>
    </source>
</evidence>
<feature type="binding site" evidence="15">
    <location>
        <begin position="31"/>
        <end position="35"/>
    </location>
    <ligand>
        <name>NAD(+)</name>
        <dbReference type="ChEBI" id="CHEBI:57540"/>
    </ligand>
</feature>
<evidence type="ECO:0000256" key="10">
    <source>
        <dbReference type="ARBA" id="ARBA00023027"/>
    </source>
</evidence>
<dbReference type="Pfam" id="PF14520">
    <property type="entry name" value="HHH_5"/>
    <property type="match status" value="1"/>
</dbReference>
<dbReference type="InterPro" id="IPR001679">
    <property type="entry name" value="DNA_ligase"/>
</dbReference>
<organism evidence="17 18">
    <name type="scientific">Bacteroides clarus</name>
    <dbReference type="NCBI Taxonomy" id="626929"/>
    <lineage>
        <taxon>Bacteria</taxon>
        <taxon>Pseudomonadati</taxon>
        <taxon>Bacteroidota</taxon>
        <taxon>Bacteroidia</taxon>
        <taxon>Bacteroidales</taxon>
        <taxon>Bacteroidaceae</taxon>
        <taxon>Bacteroides</taxon>
    </lineage>
</organism>
<dbReference type="FunFam" id="2.40.50.140:FF:000012">
    <property type="entry name" value="DNA ligase"/>
    <property type="match status" value="1"/>
</dbReference>
<dbReference type="SUPFAM" id="SSF50249">
    <property type="entry name" value="Nucleic acid-binding proteins"/>
    <property type="match status" value="1"/>
</dbReference>
<dbReference type="GO" id="GO:0006281">
    <property type="term" value="P:DNA repair"/>
    <property type="evidence" value="ECO:0007669"/>
    <property type="project" value="UniProtKB-KW"/>
</dbReference>
<dbReference type="SMART" id="SM00278">
    <property type="entry name" value="HhH1"/>
    <property type="match status" value="4"/>
</dbReference>
<dbReference type="SUPFAM" id="SSF47781">
    <property type="entry name" value="RuvA domain 2-like"/>
    <property type="match status" value="1"/>
</dbReference>
<dbReference type="NCBIfam" id="NF005932">
    <property type="entry name" value="PRK07956.1"/>
    <property type="match status" value="1"/>
</dbReference>
<evidence type="ECO:0000256" key="2">
    <source>
        <dbReference type="ARBA" id="ARBA00012722"/>
    </source>
</evidence>
<dbReference type="PROSITE" id="PS01056">
    <property type="entry name" value="DNA_LIGASE_N2"/>
    <property type="match status" value="1"/>
</dbReference>
<evidence type="ECO:0000256" key="5">
    <source>
        <dbReference type="ARBA" id="ARBA00022705"/>
    </source>
</evidence>
<dbReference type="SUPFAM" id="SSF56091">
    <property type="entry name" value="DNA ligase/mRNA capping enzyme, catalytic domain"/>
    <property type="match status" value="1"/>
</dbReference>
<dbReference type="InterPro" id="IPR003583">
    <property type="entry name" value="Hlx-hairpin-Hlx_DNA-bd_motif"/>
</dbReference>
<dbReference type="EC" id="6.5.1.2" evidence="2 15"/>
<dbReference type="InterPro" id="IPR033136">
    <property type="entry name" value="DNA_ligase_CS"/>
</dbReference>
<dbReference type="InterPro" id="IPR013840">
    <property type="entry name" value="DNAligase_N"/>
</dbReference>